<dbReference type="CDD" id="cd05254">
    <property type="entry name" value="dTDP_HR_like_SDR_e"/>
    <property type="match status" value="1"/>
</dbReference>
<evidence type="ECO:0000256" key="1">
    <source>
        <dbReference type="ARBA" id="ARBA00004781"/>
    </source>
</evidence>
<dbReference type="AlphaFoldDB" id="A0A1S1Z4H9"/>
<organism evidence="8 9">
    <name type="scientific">Flammeovirga pacifica</name>
    <dbReference type="NCBI Taxonomy" id="915059"/>
    <lineage>
        <taxon>Bacteria</taxon>
        <taxon>Pseudomonadati</taxon>
        <taxon>Bacteroidota</taxon>
        <taxon>Cytophagia</taxon>
        <taxon>Cytophagales</taxon>
        <taxon>Flammeovirgaceae</taxon>
        <taxon>Flammeovirga</taxon>
    </lineage>
</organism>
<dbReference type="STRING" id="915059.NH26_18170"/>
<dbReference type="RefSeq" id="WP_044223307.1">
    <property type="nucleotide sequence ID" value="NZ_JRYR02000001.1"/>
</dbReference>
<gene>
    <name evidence="8" type="ORF">NH26_18170</name>
</gene>
<sequence>MKNKVLITGSNGLLGQSMLKLLKKQANVNIYATGRGKDRFCENGYDYHSLDLTNEQEIDALIKKIQPNCIIHCAAMSKVEDCEDHQELAVKVNTRATEILADVAIKYGVDHFIFISTDFVFDGEKGIYKEDDERNPPNFYGHTKLQAENYLLKISDQLPISIIRTCLVYGQVKDMSRSNIMLWAKNQLTNHMPIKVVDDQMRTPTFVDDLAMGILFCMDKKAVGVYHISGKEVFTPYQIVMTLVKEYNLNSDLVEAVNASTFKEYGRRPLKTGFDISKAQQNLGYSPISFLEGMKQVIK</sequence>
<protein>
    <recommendedName>
        <fullName evidence="4 6">dTDP-4-dehydrorhamnose reductase</fullName>
        <ecNumber evidence="3 6">1.1.1.133</ecNumber>
    </recommendedName>
</protein>
<dbReference type="Pfam" id="PF04321">
    <property type="entry name" value="RmlD_sub_bind"/>
    <property type="match status" value="1"/>
</dbReference>
<evidence type="ECO:0000259" key="7">
    <source>
        <dbReference type="Pfam" id="PF04321"/>
    </source>
</evidence>
<dbReference type="Gene3D" id="3.40.50.720">
    <property type="entry name" value="NAD(P)-binding Rossmann-like Domain"/>
    <property type="match status" value="1"/>
</dbReference>
<evidence type="ECO:0000256" key="3">
    <source>
        <dbReference type="ARBA" id="ARBA00012929"/>
    </source>
</evidence>
<comment type="similarity">
    <text evidence="2 6">Belongs to the dTDP-4-dehydrorhamnose reductase family.</text>
</comment>
<dbReference type="UniPathway" id="UPA00124"/>
<keyword evidence="6" id="KW-0560">Oxidoreductase</keyword>
<evidence type="ECO:0000256" key="2">
    <source>
        <dbReference type="ARBA" id="ARBA00010944"/>
    </source>
</evidence>
<dbReference type="PANTHER" id="PTHR10491">
    <property type="entry name" value="DTDP-4-DEHYDRORHAMNOSE REDUCTASE"/>
    <property type="match status" value="1"/>
</dbReference>
<evidence type="ECO:0000256" key="6">
    <source>
        <dbReference type="RuleBase" id="RU364082"/>
    </source>
</evidence>
<comment type="caution">
    <text evidence="8">The sequence shown here is derived from an EMBL/GenBank/DDBJ whole genome shotgun (WGS) entry which is preliminary data.</text>
</comment>
<evidence type="ECO:0000256" key="5">
    <source>
        <dbReference type="ARBA" id="ARBA00048200"/>
    </source>
</evidence>
<dbReference type="SUPFAM" id="SSF51735">
    <property type="entry name" value="NAD(P)-binding Rossmann-fold domains"/>
    <property type="match status" value="1"/>
</dbReference>
<dbReference type="Proteomes" id="UP000179797">
    <property type="component" value="Unassembled WGS sequence"/>
</dbReference>
<dbReference type="OrthoDB" id="9803892at2"/>
<feature type="domain" description="RmlD-like substrate binding" evidence="7">
    <location>
        <begin position="4"/>
        <end position="299"/>
    </location>
</feature>
<comment type="catalytic activity">
    <reaction evidence="5">
        <text>dTDP-beta-L-rhamnose + NADP(+) = dTDP-4-dehydro-beta-L-rhamnose + NADPH + H(+)</text>
        <dbReference type="Rhea" id="RHEA:21796"/>
        <dbReference type="ChEBI" id="CHEBI:15378"/>
        <dbReference type="ChEBI" id="CHEBI:57510"/>
        <dbReference type="ChEBI" id="CHEBI:57783"/>
        <dbReference type="ChEBI" id="CHEBI:58349"/>
        <dbReference type="ChEBI" id="CHEBI:62830"/>
        <dbReference type="EC" id="1.1.1.133"/>
    </reaction>
</comment>
<evidence type="ECO:0000313" key="8">
    <source>
        <dbReference type="EMBL" id="OHX68132.1"/>
    </source>
</evidence>
<accession>A0A1S1Z4H9</accession>
<comment type="function">
    <text evidence="6">Catalyzes the reduction of dTDP-6-deoxy-L-lyxo-4-hexulose to yield dTDP-L-rhamnose.</text>
</comment>
<dbReference type="EC" id="1.1.1.133" evidence="3 6"/>
<dbReference type="EMBL" id="JRYR02000001">
    <property type="protein sequence ID" value="OHX68132.1"/>
    <property type="molecule type" value="Genomic_DNA"/>
</dbReference>
<comment type="pathway">
    <text evidence="1 6">Carbohydrate biosynthesis; dTDP-L-rhamnose biosynthesis.</text>
</comment>
<keyword evidence="9" id="KW-1185">Reference proteome</keyword>
<keyword evidence="6" id="KW-0521">NADP</keyword>
<dbReference type="InterPro" id="IPR005913">
    <property type="entry name" value="dTDP_dehydrorham_reduct"/>
</dbReference>
<evidence type="ECO:0000256" key="4">
    <source>
        <dbReference type="ARBA" id="ARBA00017099"/>
    </source>
</evidence>
<dbReference type="PANTHER" id="PTHR10491:SF4">
    <property type="entry name" value="METHIONINE ADENOSYLTRANSFERASE 2 SUBUNIT BETA"/>
    <property type="match status" value="1"/>
</dbReference>
<dbReference type="InterPro" id="IPR036291">
    <property type="entry name" value="NAD(P)-bd_dom_sf"/>
</dbReference>
<name>A0A1S1Z4H9_FLAPC</name>
<dbReference type="GO" id="GO:0008831">
    <property type="term" value="F:dTDP-4-dehydrorhamnose reductase activity"/>
    <property type="evidence" value="ECO:0007669"/>
    <property type="project" value="UniProtKB-EC"/>
</dbReference>
<evidence type="ECO:0000313" key="9">
    <source>
        <dbReference type="Proteomes" id="UP000179797"/>
    </source>
</evidence>
<reference evidence="8 9" key="1">
    <citation type="journal article" date="2012" name="Int. J. Syst. Evol. Microbiol.">
        <title>Flammeovirga pacifica sp. nov., isolated from deep-sea sediment.</title>
        <authorList>
            <person name="Xu H."/>
            <person name="Fu Y."/>
            <person name="Yang N."/>
            <person name="Ding Z."/>
            <person name="Lai Q."/>
            <person name="Zeng R."/>
        </authorList>
    </citation>
    <scope>NUCLEOTIDE SEQUENCE [LARGE SCALE GENOMIC DNA]</scope>
    <source>
        <strain evidence="9">DSM 24597 / LMG 26175 / WPAGA1</strain>
    </source>
</reference>
<proteinExistence type="inferred from homology"/>
<dbReference type="InterPro" id="IPR029903">
    <property type="entry name" value="RmlD-like-bd"/>
</dbReference>
<dbReference type="GO" id="GO:0019305">
    <property type="term" value="P:dTDP-rhamnose biosynthetic process"/>
    <property type="evidence" value="ECO:0007669"/>
    <property type="project" value="UniProtKB-UniPathway"/>
</dbReference>